<evidence type="ECO:0000313" key="2">
    <source>
        <dbReference type="EMBL" id="ACC83767.1"/>
    </source>
</evidence>
<sequence>MPMMKNRILICTFLALSSGFFGAYTSGQITIMLHSQKCQNQSWGFQVMCNAWMTPGAIWQGSTTGLWTGTILGAFVGGLVTRQARD</sequence>
<dbReference type="STRING" id="63737.Npun_F5460"/>
<reference evidence="3" key="1">
    <citation type="submission" date="2008-04" db="EMBL/GenBank/DDBJ databases">
        <title>Complete sequence of chromosome of Nostoc punctiforme ATCC 29133.</title>
        <authorList>
            <consortium name="US DOE Joint Genome Institute"/>
            <person name="Copeland A."/>
            <person name="Lucas S."/>
            <person name="Lapidus A."/>
            <person name="Glavina del Rio T."/>
            <person name="Dalin E."/>
            <person name="Tice H."/>
            <person name="Pitluck S."/>
            <person name="Chain P."/>
            <person name="Malfatti S."/>
            <person name="Shin M."/>
            <person name="Vergez L."/>
            <person name="Schmutz J."/>
            <person name="Larimer F."/>
            <person name="Land M."/>
            <person name="Hauser L."/>
            <person name="Kyrpides N."/>
            <person name="Kim E."/>
            <person name="Meeks J.C."/>
            <person name="Elhai J."/>
            <person name="Campbell E.L."/>
            <person name="Thiel T."/>
            <person name="Longmire J."/>
            <person name="Potts M."/>
            <person name="Atlas R."/>
        </authorList>
    </citation>
    <scope>NUCLEOTIDE SEQUENCE [LARGE SCALE GENOMIC DNA]</scope>
    <source>
        <strain evidence="3">ATCC 29133 / PCC 73102</strain>
    </source>
</reference>
<organism evidence="2 3">
    <name type="scientific">Nostoc punctiforme (strain ATCC 29133 / PCC 73102)</name>
    <dbReference type="NCBI Taxonomy" id="63737"/>
    <lineage>
        <taxon>Bacteria</taxon>
        <taxon>Bacillati</taxon>
        <taxon>Cyanobacteriota</taxon>
        <taxon>Cyanophyceae</taxon>
        <taxon>Nostocales</taxon>
        <taxon>Nostocaceae</taxon>
        <taxon>Nostoc</taxon>
    </lineage>
</organism>
<accession>B2J5N5</accession>
<dbReference type="Proteomes" id="UP000001191">
    <property type="component" value="Chromosome"/>
</dbReference>
<dbReference type="KEGG" id="npu:Npun_F5460"/>
<name>B2J5N5_NOSP7</name>
<dbReference type="EnsemblBacteria" id="ACC83767">
    <property type="protein sequence ID" value="ACC83767"/>
    <property type="gene ID" value="Npun_F5460"/>
</dbReference>
<evidence type="ECO:0000256" key="1">
    <source>
        <dbReference type="SAM" id="SignalP"/>
    </source>
</evidence>
<keyword evidence="3" id="KW-1185">Reference proteome</keyword>
<feature type="chain" id="PRO_5002779100" evidence="1">
    <location>
        <begin position="24"/>
        <end position="86"/>
    </location>
</feature>
<dbReference type="AlphaFoldDB" id="B2J5N5"/>
<proteinExistence type="predicted"/>
<dbReference type="PhylomeDB" id="B2J5N5"/>
<reference evidence="2 3" key="2">
    <citation type="journal article" date="2013" name="Plant Physiol.">
        <title>A Nostoc punctiforme Sugar Transporter Necessary to Establish a Cyanobacterium-Plant Symbiosis.</title>
        <authorList>
            <person name="Ekman M."/>
            <person name="Picossi S."/>
            <person name="Campbell E.L."/>
            <person name="Meeks J.C."/>
            <person name="Flores E."/>
        </authorList>
    </citation>
    <scope>NUCLEOTIDE SEQUENCE [LARGE SCALE GENOMIC DNA]</scope>
    <source>
        <strain evidence="3">ATCC 29133 / PCC 73102</strain>
    </source>
</reference>
<dbReference type="EMBL" id="CP001037">
    <property type="protein sequence ID" value="ACC83767.1"/>
    <property type="molecule type" value="Genomic_DNA"/>
</dbReference>
<evidence type="ECO:0000313" key="3">
    <source>
        <dbReference type="Proteomes" id="UP000001191"/>
    </source>
</evidence>
<gene>
    <name evidence="2" type="ordered locus">Npun_F5460</name>
</gene>
<keyword evidence="1" id="KW-0732">Signal</keyword>
<protein>
    <submittedName>
        <fullName evidence="2">Uncharacterized protein</fullName>
    </submittedName>
</protein>
<dbReference type="eggNOG" id="ENOG5032YJS">
    <property type="taxonomic scope" value="Bacteria"/>
</dbReference>
<dbReference type="HOGENOM" id="CLU_2526508_0_0_3"/>
<feature type="signal peptide" evidence="1">
    <location>
        <begin position="1"/>
        <end position="23"/>
    </location>
</feature>